<keyword evidence="1" id="KW-0812">Transmembrane</keyword>
<feature type="transmembrane region" description="Helical" evidence="1">
    <location>
        <begin position="159"/>
        <end position="177"/>
    </location>
</feature>
<proteinExistence type="predicted"/>
<reference evidence="2" key="1">
    <citation type="journal article" date="2023" name="Mol. Phylogenet. Evol.">
        <title>Genome-scale phylogeny and comparative genomics of the fungal order Sordariales.</title>
        <authorList>
            <person name="Hensen N."/>
            <person name="Bonometti L."/>
            <person name="Westerberg I."/>
            <person name="Brannstrom I.O."/>
            <person name="Guillou S."/>
            <person name="Cros-Aarteil S."/>
            <person name="Calhoun S."/>
            <person name="Haridas S."/>
            <person name="Kuo A."/>
            <person name="Mondo S."/>
            <person name="Pangilinan J."/>
            <person name="Riley R."/>
            <person name="LaButti K."/>
            <person name="Andreopoulos B."/>
            <person name="Lipzen A."/>
            <person name="Chen C."/>
            <person name="Yan M."/>
            <person name="Daum C."/>
            <person name="Ng V."/>
            <person name="Clum A."/>
            <person name="Steindorff A."/>
            <person name="Ohm R.A."/>
            <person name="Martin F."/>
            <person name="Silar P."/>
            <person name="Natvig D.O."/>
            <person name="Lalanne C."/>
            <person name="Gautier V."/>
            <person name="Ament-Velasquez S.L."/>
            <person name="Kruys A."/>
            <person name="Hutchinson M.I."/>
            <person name="Powell A.J."/>
            <person name="Barry K."/>
            <person name="Miller A.N."/>
            <person name="Grigoriev I.V."/>
            <person name="Debuchy R."/>
            <person name="Gladieux P."/>
            <person name="Hiltunen Thoren M."/>
            <person name="Johannesson H."/>
        </authorList>
    </citation>
    <scope>NUCLEOTIDE SEQUENCE</scope>
    <source>
        <strain evidence="2">CBS 315.58</strain>
    </source>
</reference>
<keyword evidence="1" id="KW-1133">Transmembrane helix</keyword>
<keyword evidence="1" id="KW-0472">Membrane</keyword>
<dbReference type="Proteomes" id="UP001303160">
    <property type="component" value="Unassembled WGS sequence"/>
</dbReference>
<dbReference type="EMBL" id="MU863928">
    <property type="protein sequence ID" value="KAK4199708.1"/>
    <property type="molecule type" value="Genomic_DNA"/>
</dbReference>
<organism evidence="2 3">
    <name type="scientific">Triangularia verruculosa</name>
    <dbReference type="NCBI Taxonomy" id="2587418"/>
    <lineage>
        <taxon>Eukaryota</taxon>
        <taxon>Fungi</taxon>
        <taxon>Dikarya</taxon>
        <taxon>Ascomycota</taxon>
        <taxon>Pezizomycotina</taxon>
        <taxon>Sordariomycetes</taxon>
        <taxon>Sordariomycetidae</taxon>
        <taxon>Sordariales</taxon>
        <taxon>Podosporaceae</taxon>
        <taxon>Triangularia</taxon>
    </lineage>
</organism>
<reference evidence="2" key="2">
    <citation type="submission" date="2023-05" db="EMBL/GenBank/DDBJ databases">
        <authorList>
            <consortium name="Lawrence Berkeley National Laboratory"/>
            <person name="Steindorff A."/>
            <person name="Hensen N."/>
            <person name="Bonometti L."/>
            <person name="Westerberg I."/>
            <person name="Brannstrom I.O."/>
            <person name="Guillou S."/>
            <person name="Cros-Aarteil S."/>
            <person name="Calhoun S."/>
            <person name="Haridas S."/>
            <person name="Kuo A."/>
            <person name="Mondo S."/>
            <person name="Pangilinan J."/>
            <person name="Riley R."/>
            <person name="Labutti K."/>
            <person name="Andreopoulos B."/>
            <person name="Lipzen A."/>
            <person name="Chen C."/>
            <person name="Yanf M."/>
            <person name="Daum C."/>
            <person name="Ng V."/>
            <person name="Clum A."/>
            <person name="Ohm R."/>
            <person name="Martin F."/>
            <person name="Silar P."/>
            <person name="Natvig D."/>
            <person name="Lalanne C."/>
            <person name="Gautier V."/>
            <person name="Ament-Velasquez S.L."/>
            <person name="Kruys A."/>
            <person name="Hutchinson M.I."/>
            <person name="Powell A.J."/>
            <person name="Barry K."/>
            <person name="Miller A.N."/>
            <person name="Grigoriev I.V."/>
            <person name="Debuchy R."/>
            <person name="Gladieux P."/>
            <person name="Thoren M.H."/>
            <person name="Johannesson H."/>
        </authorList>
    </citation>
    <scope>NUCLEOTIDE SEQUENCE</scope>
    <source>
        <strain evidence="2">CBS 315.58</strain>
    </source>
</reference>
<sequence>MPVVSDPAREIVEFKARHQATGRARHPSGHYAIMMAGGIRTCLLRHLVIELSAISGIWLEEEVLRFSSRRDLLLLFGAAMEVRFHGTAWSASGKTDLYVTLSTDDGTPKPAGLWAECQSPGLCLFLAPVSCVLLPRVRPLGATLPSDPDHNPMGAQRRVFMFSFGVFIQTLVVLLNLPSFVRRVALTGIAAHLPVGSCRWSGTIYHRTGLANFSAGYPEESAPADLSDHRSLIITHNYCALRVLHGTVPKHYISHRLVLRRPAGNA</sequence>
<keyword evidence="3" id="KW-1185">Reference proteome</keyword>
<comment type="caution">
    <text evidence="2">The sequence shown here is derived from an EMBL/GenBank/DDBJ whole genome shotgun (WGS) entry which is preliminary data.</text>
</comment>
<protein>
    <submittedName>
        <fullName evidence="2">Uncharacterized protein</fullName>
    </submittedName>
</protein>
<name>A0AAN6XGH1_9PEZI</name>
<evidence type="ECO:0000313" key="3">
    <source>
        <dbReference type="Proteomes" id="UP001303160"/>
    </source>
</evidence>
<accession>A0AAN6XGH1</accession>
<dbReference type="AlphaFoldDB" id="A0AAN6XGH1"/>
<evidence type="ECO:0000313" key="2">
    <source>
        <dbReference type="EMBL" id="KAK4199708.1"/>
    </source>
</evidence>
<evidence type="ECO:0000256" key="1">
    <source>
        <dbReference type="SAM" id="Phobius"/>
    </source>
</evidence>
<gene>
    <name evidence="2" type="ORF">QBC40DRAFT_328134</name>
</gene>